<keyword evidence="3" id="KW-0238">DNA-binding</keyword>
<dbReference type="AlphaFoldDB" id="A0A1Q8STY9"/>
<protein>
    <submittedName>
        <fullName evidence="6">LysR family transcriptional regulator</fullName>
    </submittedName>
</protein>
<dbReference type="Proteomes" id="UP000186878">
    <property type="component" value="Unassembled WGS sequence"/>
</dbReference>
<dbReference type="SUPFAM" id="SSF46785">
    <property type="entry name" value="Winged helix' DNA-binding domain"/>
    <property type="match status" value="1"/>
</dbReference>
<keyword evidence="7" id="KW-1185">Reference proteome</keyword>
<evidence type="ECO:0000256" key="1">
    <source>
        <dbReference type="ARBA" id="ARBA00009437"/>
    </source>
</evidence>
<dbReference type="PROSITE" id="PS50931">
    <property type="entry name" value="HTH_LYSR"/>
    <property type="match status" value="1"/>
</dbReference>
<dbReference type="InterPro" id="IPR000847">
    <property type="entry name" value="LysR_HTH_N"/>
</dbReference>
<gene>
    <name evidence="6" type="ORF">BTW07_06765</name>
</gene>
<keyword evidence="2" id="KW-0805">Transcription regulation</keyword>
<dbReference type="FunFam" id="1.10.10.10:FF:000001">
    <property type="entry name" value="LysR family transcriptional regulator"/>
    <property type="match status" value="1"/>
</dbReference>
<evidence type="ECO:0000259" key="5">
    <source>
        <dbReference type="PROSITE" id="PS50931"/>
    </source>
</evidence>
<evidence type="ECO:0000256" key="3">
    <source>
        <dbReference type="ARBA" id="ARBA00023125"/>
    </source>
</evidence>
<accession>A0A1Q8STY9</accession>
<dbReference type="InterPro" id="IPR036388">
    <property type="entry name" value="WH-like_DNA-bd_sf"/>
</dbReference>
<dbReference type="EMBL" id="MSDO01000007">
    <property type="protein sequence ID" value="OLO04919.1"/>
    <property type="molecule type" value="Genomic_DNA"/>
</dbReference>
<dbReference type="GO" id="GO:0043565">
    <property type="term" value="F:sequence-specific DNA binding"/>
    <property type="evidence" value="ECO:0007669"/>
    <property type="project" value="TreeGrafter"/>
</dbReference>
<evidence type="ECO:0000313" key="6">
    <source>
        <dbReference type="EMBL" id="OLO04919.1"/>
    </source>
</evidence>
<evidence type="ECO:0000256" key="2">
    <source>
        <dbReference type="ARBA" id="ARBA00023015"/>
    </source>
</evidence>
<keyword evidence="4" id="KW-0804">Transcription</keyword>
<dbReference type="PRINTS" id="PR00039">
    <property type="entry name" value="HTHLYSR"/>
</dbReference>
<comment type="caution">
    <text evidence="6">The sequence shown here is derived from an EMBL/GenBank/DDBJ whole genome shotgun (WGS) entry which is preliminary data.</text>
</comment>
<evidence type="ECO:0000313" key="7">
    <source>
        <dbReference type="Proteomes" id="UP000186878"/>
    </source>
</evidence>
<dbReference type="OrthoDB" id="9815676at2"/>
<reference evidence="6 7" key="1">
    <citation type="submission" date="2016-12" db="EMBL/GenBank/DDBJ databases">
        <title>Draft genome sequences of strains Salinicola socius SMB35, Salinicola sp. MH3R3-1 and Chromohalobacter sp. SMB17 from the Verkhnekamsk potash mining region of Russia.</title>
        <authorList>
            <person name="Mavrodi D.V."/>
            <person name="Olsson B.E."/>
            <person name="Korsakova E.S."/>
            <person name="Pyankova A."/>
            <person name="Mavrodi O.V."/>
            <person name="Plotnikova E.G."/>
        </authorList>
    </citation>
    <scope>NUCLEOTIDE SEQUENCE [LARGE SCALE GENOMIC DNA]</scope>
    <source>
        <strain evidence="6 7">SMB35</strain>
    </source>
</reference>
<dbReference type="InterPro" id="IPR058163">
    <property type="entry name" value="LysR-type_TF_proteobact-type"/>
</dbReference>
<name>A0A1Q8STY9_9GAMM</name>
<dbReference type="STRING" id="404433.BTW07_06765"/>
<dbReference type="Gene3D" id="3.40.190.290">
    <property type="match status" value="1"/>
</dbReference>
<dbReference type="PANTHER" id="PTHR30537">
    <property type="entry name" value="HTH-TYPE TRANSCRIPTIONAL REGULATOR"/>
    <property type="match status" value="1"/>
</dbReference>
<organism evidence="6 7">
    <name type="scientific">Salinicola socius</name>
    <dbReference type="NCBI Taxonomy" id="404433"/>
    <lineage>
        <taxon>Bacteria</taxon>
        <taxon>Pseudomonadati</taxon>
        <taxon>Pseudomonadota</taxon>
        <taxon>Gammaproteobacteria</taxon>
        <taxon>Oceanospirillales</taxon>
        <taxon>Halomonadaceae</taxon>
        <taxon>Salinicola</taxon>
    </lineage>
</organism>
<dbReference type="InterPro" id="IPR036390">
    <property type="entry name" value="WH_DNA-bd_sf"/>
</dbReference>
<dbReference type="SUPFAM" id="SSF53850">
    <property type="entry name" value="Periplasmic binding protein-like II"/>
    <property type="match status" value="1"/>
</dbReference>
<dbReference type="GO" id="GO:0003700">
    <property type="term" value="F:DNA-binding transcription factor activity"/>
    <property type="evidence" value="ECO:0007669"/>
    <property type="project" value="InterPro"/>
</dbReference>
<proteinExistence type="inferred from homology"/>
<evidence type="ECO:0000256" key="4">
    <source>
        <dbReference type="ARBA" id="ARBA00023163"/>
    </source>
</evidence>
<dbReference type="PANTHER" id="PTHR30537:SF1">
    <property type="entry name" value="HTH-TYPE TRANSCRIPTIONAL REGULATOR PGRR"/>
    <property type="match status" value="1"/>
</dbReference>
<feature type="domain" description="HTH lysR-type" evidence="5">
    <location>
        <begin position="4"/>
        <end position="61"/>
    </location>
</feature>
<dbReference type="Pfam" id="PF00126">
    <property type="entry name" value="HTH_1"/>
    <property type="match status" value="1"/>
</dbReference>
<comment type="similarity">
    <text evidence="1">Belongs to the LysR transcriptional regulatory family.</text>
</comment>
<dbReference type="GO" id="GO:0006351">
    <property type="term" value="P:DNA-templated transcription"/>
    <property type="evidence" value="ECO:0007669"/>
    <property type="project" value="TreeGrafter"/>
</dbReference>
<sequence length="308" mass="34542">MQREELGDMAVFVTVAEEMNFTRAAVRLGVSQSAVSHTIRRLEASVGFKLLNRTSRRVGLTDAGEKLLAALRPSLTQIETRIEELRLMDDSPKGRVRLTASKPAARWILMPVLSPLVRDYPDIEIEINLDSRLNDIDEDRFDAGIRLGEFVAPNMIAVPVSPPLRLAAVATPAYLQSRGTPQHPDDLEQHDCLTIRFRPDGSVYHWEFEKDGQQLVKRVTGPFIFSESDLAIEAARAGHGIAFVLEAEVVEHLARGDLVRLLADWCPPFDGYHLFYSDRRQVSSALRLIIDRLKSHRDTITLPLDSAS</sequence>
<dbReference type="Pfam" id="PF03466">
    <property type="entry name" value="LysR_substrate"/>
    <property type="match status" value="1"/>
</dbReference>
<dbReference type="Gene3D" id="1.10.10.10">
    <property type="entry name" value="Winged helix-like DNA-binding domain superfamily/Winged helix DNA-binding domain"/>
    <property type="match status" value="1"/>
</dbReference>
<dbReference type="InterPro" id="IPR005119">
    <property type="entry name" value="LysR_subst-bd"/>
</dbReference>
<dbReference type="CDD" id="cd08474">
    <property type="entry name" value="PBP2_CrgA_like_5"/>
    <property type="match status" value="1"/>
</dbReference>